<feature type="domain" description="Formyl transferase N-terminal" evidence="6">
    <location>
        <begin position="7"/>
        <end position="182"/>
    </location>
</feature>
<dbReference type="InterPro" id="IPR041711">
    <property type="entry name" value="Met-tRNA-FMT_N"/>
</dbReference>
<protein>
    <recommendedName>
        <fullName evidence="2 5">Methionyl-tRNA formyltransferase</fullName>
        <ecNumber evidence="2 5">2.1.2.9</ecNumber>
    </recommendedName>
</protein>
<dbReference type="GO" id="GO:0004479">
    <property type="term" value="F:methionyl-tRNA formyltransferase activity"/>
    <property type="evidence" value="ECO:0007669"/>
    <property type="project" value="UniProtKB-UniRule"/>
</dbReference>
<dbReference type="GO" id="GO:0005829">
    <property type="term" value="C:cytosol"/>
    <property type="evidence" value="ECO:0007669"/>
    <property type="project" value="TreeGrafter"/>
</dbReference>
<feature type="binding site" evidence="5">
    <location>
        <begin position="112"/>
        <end position="115"/>
    </location>
    <ligand>
        <name>(6S)-5,6,7,8-tetrahydrofolate</name>
        <dbReference type="ChEBI" id="CHEBI:57453"/>
    </ligand>
</feature>
<proteinExistence type="inferred from homology"/>
<organism evidence="8 9">
    <name type="scientific">Candidatus Desulfolinea nitratireducens</name>
    <dbReference type="NCBI Taxonomy" id="2841698"/>
    <lineage>
        <taxon>Bacteria</taxon>
        <taxon>Bacillati</taxon>
        <taxon>Chloroflexota</taxon>
        <taxon>Anaerolineae</taxon>
        <taxon>Anaerolineales</taxon>
        <taxon>Anaerolineales incertae sedis</taxon>
        <taxon>Candidatus Desulfolinea</taxon>
    </lineage>
</organism>
<dbReference type="InterPro" id="IPR005793">
    <property type="entry name" value="Formyl_trans_C"/>
</dbReference>
<dbReference type="InterPro" id="IPR002376">
    <property type="entry name" value="Formyl_transf_N"/>
</dbReference>
<accession>A0A8J6NMU9</accession>
<dbReference type="SUPFAM" id="SSF50486">
    <property type="entry name" value="FMT C-terminal domain-like"/>
    <property type="match status" value="1"/>
</dbReference>
<dbReference type="EMBL" id="JACNJN010000196">
    <property type="protein sequence ID" value="MBC8336812.1"/>
    <property type="molecule type" value="Genomic_DNA"/>
</dbReference>
<dbReference type="InterPro" id="IPR044135">
    <property type="entry name" value="Met-tRNA-FMT_C"/>
</dbReference>
<dbReference type="InterPro" id="IPR005794">
    <property type="entry name" value="Fmt"/>
</dbReference>
<name>A0A8J6NMU9_9CHLR</name>
<dbReference type="CDD" id="cd08646">
    <property type="entry name" value="FMT_core_Met-tRNA-FMT_N"/>
    <property type="match status" value="1"/>
</dbReference>
<dbReference type="PROSITE" id="PS00373">
    <property type="entry name" value="GART"/>
    <property type="match status" value="1"/>
</dbReference>
<dbReference type="NCBIfam" id="TIGR00460">
    <property type="entry name" value="fmt"/>
    <property type="match status" value="1"/>
</dbReference>
<comment type="function">
    <text evidence="5">Attaches a formyl group to the free amino group of methionyl-tRNA(fMet). The formyl group appears to play a dual role in the initiator identity of N-formylmethionyl-tRNA by promoting its recognition by IF2 and preventing the misappropriation of this tRNA by the elongation apparatus.</text>
</comment>
<evidence type="ECO:0000256" key="5">
    <source>
        <dbReference type="HAMAP-Rule" id="MF_00182"/>
    </source>
</evidence>
<dbReference type="InterPro" id="IPR011034">
    <property type="entry name" value="Formyl_transferase-like_C_sf"/>
</dbReference>
<comment type="similarity">
    <text evidence="1 5">Belongs to the Fmt family.</text>
</comment>
<dbReference type="PANTHER" id="PTHR11138">
    <property type="entry name" value="METHIONYL-TRNA FORMYLTRANSFERASE"/>
    <property type="match status" value="1"/>
</dbReference>
<evidence type="ECO:0000256" key="4">
    <source>
        <dbReference type="ARBA" id="ARBA00022917"/>
    </source>
</evidence>
<dbReference type="Pfam" id="PF02911">
    <property type="entry name" value="Formyl_trans_C"/>
    <property type="match status" value="1"/>
</dbReference>
<feature type="domain" description="Formyl transferase C-terminal" evidence="7">
    <location>
        <begin position="207"/>
        <end position="300"/>
    </location>
</feature>
<dbReference type="SUPFAM" id="SSF53328">
    <property type="entry name" value="Formyltransferase"/>
    <property type="match status" value="1"/>
</dbReference>
<evidence type="ECO:0000256" key="2">
    <source>
        <dbReference type="ARBA" id="ARBA00012261"/>
    </source>
</evidence>
<evidence type="ECO:0000313" key="9">
    <source>
        <dbReference type="Proteomes" id="UP000614469"/>
    </source>
</evidence>
<dbReference type="HAMAP" id="MF_00182">
    <property type="entry name" value="Formyl_trans"/>
    <property type="match status" value="1"/>
</dbReference>
<keyword evidence="3 5" id="KW-0808">Transferase</keyword>
<comment type="catalytic activity">
    <reaction evidence="5">
        <text>L-methionyl-tRNA(fMet) + (6R)-10-formyltetrahydrofolate = N-formyl-L-methionyl-tRNA(fMet) + (6S)-5,6,7,8-tetrahydrofolate + H(+)</text>
        <dbReference type="Rhea" id="RHEA:24380"/>
        <dbReference type="Rhea" id="RHEA-COMP:9952"/>
        <dbReference type="Rhea" id="RHEA-COMP:9953"/>
        <dbReference type="ChEBI" id="CHEBI:15378"/>
        <dbReference type="ChEBI" id="CHEBI:57453"/>
        <dbReference type="ChEBI" id="CHEBI:78530"/>
        <dbReference type="ChEBI" id="CHEBI:78844"/>
        <dbReference type="ChEBI" id="CHEBI:195366"/>
        <dbReference type="EC" id="2.1.2.9"/>
    </reaction>
</comment>
<reference evidence="8 9" key="1">
    <citation type="submission" date="2020-08" db="EMBL/GenBank/DDBJ databases">
        <title>Bridging the membrane lipid divide: bacteria of the FCB group superphylum have the potential to synthesize archaeal ether lipids.</title>
        <authorList>
            <person name="Villanueva L."/>
            <person name="Von Meijenfeldt F.A.B."/>
            <person name="Westbye A.B."/>
            <person name="Yadav S."/>
            <person name="Hopmans E.C."/>
            <person name="Dutilh B.E."/>
            <person name="Sinninghe Damste J.S."/>
        </authorList>
    </citation>
    <scope>NUCLEOTIDE SEQUENCE [LARGE SCALE GENOMIC DNA]</scope>
    <source>
        <strain evidence="8">NIOZ-UU36</strain>
    </source>
</reference>
<dbReference type="Proteomes" id="UP000614469">
    <property type="component" value="Unassembled WGS sequence"/>
</dbReference>
<dbReference type="InterPro" id="IPR036477">
    <property type="entry name" value="Formyl_transf_N_sf"/>
</dbReference>
<dbReference type="AlphaFoldDB" id="A0A8J6NMU9"/>
<gene>
    <name evidence="5" type="primary">fmt</name>
    <name evidence="8" type="ORF">H8E29_16240</name>
</gene>
<dbReference type="Pfam" id="PF00551">
    <property type="entry name" value="Formyl_trans_N"/>
    <property type="match status" value="1"/>
</dbReference>
<dbReference type="InterPro" id="IPR001555">
    <property type="entry name" value="GART_AS"/>
</dbReference>
<keyword evidence="4 5" id="KW-0648">Protein biosynthesis</keyword>
<dbReference type="PANTHER" id="PTHR11138:SF5">
    <property type="entry name" value="METHIONYL-TRNA FORMYLTRANSFERASE, MITOCHONDRIAL"/>
    <property type="match status" value="1"/>
</dbReference>
<dbReference type="CDD" id="cd08704">
    <property type="entry name" value="Met_tRNA_FMT_C"/>
    <property type="match status" value="1"/>
</dbReference>
<sequence>MKTSPRIIFMGSPDFAAIALRALNQRYKVVGVVTQPDRRAGRGKKTVSPPVKVLADELEIPAIQPNRLYDEEAMEALRRFAPDLIVVAAYGQILRPNILQLPPYGCINIHGSLLPRWRGAAPIQAAILAGDAESGITIIKMDEGVDTGPMLSHRALPIAEDDTGETLFEKLAPLGAELLVETFPKYLSGEIQPQPQPEEGATYAKMLKKEDGRLDFSQTAEELERRVRAFSPWPGTFFEWNGAPLKVHRAHVDAGKSPGIGSKLKVAGVPAIGTAKGILVLDQVQPAGKKSMPGKSFLVGGRNWGITNESE</sequence>
<dbReference type="Gene3D" id="3.40.50.12230">
    <property type="match status" value="1"/>
</dbReference>
<evidence type="ECO:0000259" key="6">
    <source>
        <dbReference type="Pfam" id="PF00551"/>
    </source>
</evidence>
<evidence type="ECO:0000256" key="3">
    <source>
        <dbReference type="ARBA" id="ARBA00022679"/>
    </source>
</evidence>
<evidence type="ECO:0000313" key="8">
    <source>
        <dbReference type="EMBL" id="MBC8336812.1"/>
    </source>
</evidence>
<comment type="caution">
    <text evidence="8">The sequence shown here is derived from an EMBL/GenBank/DDBJ whole genome shotgun (WGS) entry which is preliminary data.</text>
</comment>
<evidence type="ECO:0000259" key="7">
    <source>
        <dbReference type="Pfam" id="PF02911"/>
    </source>
</evidence>
<dbReference type="EC" id="2.1.2.9" evidence="2 5"/>
<evidence type="ECO:0000256" key="1">
    <source>
        <dbReference type="ARBA" id="ARBA00010699"/>
    </source>
</evidence>